<protein>
    <submittedName>
        <fullName evidence="2">Uncharacterized protein conserved in bacteria</fullName>
    </submittedName>
</protein>
<gene>
    <name evidence="2" type="ORF">NCTC13832_00351</name>
    <name evidence="1" type="ORF">TP70_06275</name>
</gene>
<evidence type="ECO:0000313" key="2">
    <source>
        <dbReference type="EMBL" id="SUM56695.1"/>
    </source>
</evidence>
<evidence type="ECO:0000313" key="1">
    <source>
        <dbReference type="EMBL" id="KIX90724.1"/>
    </source>
</evidence>
<proteinExistence type="predicted"/>
<dbReference type="Pfam" id="PF09148">
    <property type="entry name" value="DUF1934"/>
    <property type="match status" value="1"/>
</dbReference>
<dbReference type="InterPro" id="IPR012674">
    <property type="entry name" value="Calycin"/>
</dbReference>
<sequence length="136" mass="15653">MEQQVTIQTHQVVKQGDTKQRYTHKTQGVRVQKNAEFIRYDETVEGSVVNVTVKITDDGVKIIRKGDVHMTLHLLEGQTTSSYYHIPEGKMVFTVETLRILHFVSETGGKLKAHYKLYQGDDPVGTYQYELTYEEC</sequence>
<dbReference type="RefSeq" id="WP_044360392.1">
    <property type="nucleotide sequence ID" value="NZ_JXWY01000036.1"/>
</dbReference>
<accession>A0A0D6XPI6</accession>
<keyword evidence="3" id="KW-1185">Reference proteome</keyword>
<dbReference type="InterPro" id="IPR015231">
    <property type="entry name" value="DUF1934"/>
</dbReference>
<reference evidence="2 4" key="2">
    <citation type="submission" date="2018-06" db="EMBL/GenBank/DDBJ databases">
        <authorList>
            <consortium name="Pathogen Informatics"/>
            <person name="Doyle S."/>
        </authorList>
    </citation>
    <scope>NUCLEOTIDE SEQUENCE [LARGE SCALE GENOMIC DNA]</scope>
    <source>
        <strain evidence="2 4">NCTC13832</strain>
    </source>
</reference>
<dbReference type="Proteomes" id="UP000254100">
    <property type="component" value="Unassembled WGS sequence"/>
</dbReference>
<evidence type="ECO:0000313" key="4">
    <source>
        <dbReference type="Proteomes" id="UP000254100"/>
    </source>
</evidence>
<name>A0A0D6XPI6_9STAP</name>
<dbReference type="SUPFAM" id="SSF50814">
    <property type="entry name" value="Lipocalins"/>
    <property type="match status" value="1"/>
</dbReference>
<organism evidence="2 4">
    <name type="scientific">Staphylococcus microti</name>
    <dbReference type="NCBI Taxonomy" id="569857"/>
    <lineage>
        <taxon>Bacteria</taxon>
        <taxon>Bacillati</taxon>
        <taxon>Bacillota</taxon>
        <taxon>Bacilli</taxon>
        <taxon>Bacillales</taxon>
        <taxon>Staphylococcaceae</taxon>
        <taxon>Staphylococcus</taxon>
    </lineage>
</organism>
<dbReference type="EMBL" id="UHDT01000001">
    <property type="protein sequence ID" value="SUM56695.1"/>
    <property type="molecule type" value="Genomic_DNA"/>
</dbReference>
<dbReference type="Gene3D" id="2.40.128.20">
    <property type="match status" value="1"/>
</dbReference>
<reference evidence="1 3" key="1">
    <citation type="submission" date="2015-01" db="EMBL/GenBank/DDBJ databases">
        <authorList>
            <person name="Guo J."/>
        </authorList>
    </citation>
    <scope>NUCLEOTIDE SEQUENCE [LARGE SCALE GENOMIC DNA]</scope>
    <source>
        <strain evidence="1 3">DSM 22147</strain>
    </source>
</reference>
<dbReference type="STRING" id="569857.TP70_06275"/>
<dbReference type="Proteomes" id="UP000032366">
    <property type="component" value="Unassembled WGS sequence"/>
</dbReference>
<dbReference type="EMBL" id="JXWY01000036">
    <property type="protein sequence ID" value="KIX90724.1"/>
    <property type="molecule type" value="Genomic_DNA"/>
</dbReference>
<evidence type="ECO:0000313" key="3">
    <source>
        <dbReference type="Proteomes" id="UP000032366"/>
    </source>
</evidence>
<dbReference type="AlphaFoldDB" id="A0A0D6XPI6"/>